<evidence type="ECO:0000259" key="3">
    <source>
        <dbReference type="Pfam" id="PF21346"/>
    </source>
</evidence>
<dbReference type="PANTHER" id="PTHR40081">
    <property type="entry name" value="CONCANAVALIN A-LIKE LECTIN/GLUCANASE"/>
    <property type="match status" value="1"/>
</dbReference>
<dbReference type="EMBL" id="DVNB01000069">
    <property type="protein sequence ID" value="HIU57453.1"/>
    <property type="molecule type" value="Genomic_DNA"/>
</dbReference>
<dbReference type="Pfam" id="PF21346">
    <property type="entry name" value="PcRGLX_3rd"/>
    <property type="match status" value="1"/>
</dbReference>
<dbReference type="Proteomes" id="UP000824109">
    <property type="component" value="Unassembled WGS sequence"/>
</dbReference>
<reference evidence="4" key="2">
    <citation type="journal article" date="2021" name="PeerJ">
        <title>Extensive microbial diversity within the chicken gut microbiome revealed by metagenomics and culture.</title>
        <authorList>
            <person name="Gilroy R."/>
            <person name="Ravi A."/>
            <person name="Getino M."/>
            <person name="Pursley I."/>
            <person name="Horton D.L."/>
            <person name="Alikhan N.F."/>
            <person name="Baker D."/>
            <person name="Gharbi K."/>
            <person name="Hall N."/>
            <person name="Watson M."/>
            <person name="Adriaenssens E.M."/>
            <person name="Foster-Nyarko E."/>
            <person name="Jarju S."/>
            <person name="Secka A."/>
            <person name="Antonio M."/>
            <person name="Oren A."/>
            <person name="Chaudhuri R.R."/>
            <person name="La Ragione R."/>
            <person name="Hildebrand F."/>
            <person name="Pallen M.J."/>
        </authorList>
    </citation>
    <scope>NUCLEOTIDE SEQUENCE</scope>
    <source>
        <strain evidence="4">USAMLcec3-3695</strain>
    </source>
</reference>
<evidence type="ECO:0000259" key="2">
    <source>
        <dbReference type="Pfam" id="PF21345"/>
    </source>
</evidence>
<evidence type="ECO:0000259" key="1">
    <source>
        <dbReference type="Pfam" id="PF19501"/>
    </source>
</evidence>
<organism evidence="4 5">
    <name type="scientific">Candidatus Ornithomonoglobus merdipullorum</name>
    <dbReference type="NCBI Taxonomy" id="2840895"/>
    <lineage>
        <taxon>Bacteria</taxon>
        <taxon>Bacillati</taxon>
        <taxon>Bacillota</taxon>
        <taxon>Clostridia</taxon>
        <taxon>Candidatus Ornithomonoglobus</taxon>
    </lineage>
</organism>
<gene>
    <name evidence="4" type="ORF">IAA61_06535</name>
</gene>
<dbReference type="Pfam" id="PF19501">
    <property type="entry name" value="PcRGLX_1st"/>
    <property type="match status" value="1"/>
</dbReference>
<reference evidence="4" key="1">
    <citation type="submission" date="2020-10" db="EMBL/GenBank/DDBJ databases">
        <authorList>
            <person name="Gilroy R."/>
        </authorList>
    </citation>
    <scope>NUCLEOTIDE SEQUENCE</scope>
    <source>
        <strain evidence="4">USAMLcec3-3695</strain>
    </source>
</reference>
<dbReference type="Pfam" id="PF21345">
    <property type="entry name" value="PcRGLX_2nd"/>
    <property type="match status" value="1"/>
</dbReference>
<dbReference type="InterPro" id="IPR048330">
    <property type="entry name" value="PcRGLX/YetA_2nd"/>
</dbReference>
<evidence type="ECO:0008006" key="6">
    <source>
        <dbReference type="Google" id="ProtNLM"/>
    </source>
</evidence>
<accession>A0A9D1MC96</accession>
<evidence type="ECO:0000313" key="4">
    <source>
        <dbReference type="EMBL" id="HIU57453.1"/>
    </source>
</evidence>
<dbReference type="InterPro" id="IPR048331">
    <property type="entry name" value="PcRGLX/YetA_3rd"/>
</dbReference>
<feature type="domain" description="PcRGLX/YetA-like C-terminal alpha/alpha toroid" evidence="3">
    <location>
        <begin position="436"/>
        <end position="847"/>
    </location>
</feature>
<protein>
    <recommendedName>
        <fullName evidence="6">Tat pathway signal sequence domain protein</fullName>
    </recommendedName>
</protein>
<feature type="domain" description="PcRGLX/YetA-like N-terminal RIFT barrel" evidence="1">
    <location>
        <begin position="3"/>
        <end position="70"/>
    </location>
</feature>
<dbReference type="InterPro" id="IPR045793">
    <property type="entry name" value="PcRGLX/YetA-like"/>
</dbReference>
<dbReference type="InterPro" id="IPR048329">
    <property type="entry name" value="PcRGLX_1st"/>
</dbReference>
<name>A0A9D1MC96_9FIRM</name>
<dbReference type="PANTHER" id="PTHR40081:SF1">
    <property type="entry name" value="TAT PATHWAY SIGNAL SEQUENCE DOMAIN PROTEIN"/>
    <property type="match status" value="1"/>
</dbReference>
<feature type="domain" description="PcRGLX/YetA-like central beta-sandwich" evidence="2">
    <location>
        <begin position="89"/>
        <end position="428"/>
    </location>
</feature>
<proteinExistence type="predicted"/>
<sequence length="861" mass="97039">MEEVKMKWLDSRVKGGCVTFGVPHAMGEVKKGETLCVTQNGSEIPSQTKPIAYWNDGSVKWTSVAAETDGSEITVSKGTHNELPAMAAEERDGSVTVDNGLFKAEFFTGSRTLVKTPELEVGIRAVKSVVKYDGDDTVKRSIPFYGEADECVIEDTGAVKTVVRMKGTHKAADGSEFLQFILRFTLYKNSNKLDIMHTFIYDGDAQTDLIGGLSVDVTRKMSGSCMNRRVKLAGDYGIMHEPLQILNVWRPRIGTKYYDMQMRGENVDVSDAIDARNGQPCAEMLDNVTIWDSYKLYQATPDSFIVKKRTAPEKCAYIDANFGGRSKGLMYAGDENGGFAVAMRSFYQKAPSAVTASGLSSDAGTLSAWIHPTEAEPLDMRHYDTIAHDQTYYEGYPWVGSDPYGVAATNEISVMVYSGTPSDEKLMNDADAVQRPAVVVCEPQVYKDTDIMGVFSLPDRSTPLKAWLEDELDKAVDFYIKEVEQRHWYGLFNYGDVMHTYDYGRHCWKYDMGGYAWQNTELVPTLWLWYAFLRSGRGDIFDMAEAMSRHAADVDVYHIGDKKGIGSRHNVIHWGDSCKEPRIAMAGHHRALYYIMGGDPRIGDVFDDVRDGDFATLKNDPLGAFYDKSEMKLPTHARSGPDWSTYCSNWYTEWERHENTKYRDKIQTGIDDLKKAPMRMISGSNFEYDPYTGHLGYIGESAAGGAHLAVCMGGPQTWMELANLLDDDVFKDMLIQYGEFYYLSVEDKVKASNGLLTGNGFVYPYMAAGMVGYAARETKNEKLAYQVWQVLIHSLAGKDKDEGFDKEVIENYFNNRALDEMFWISTNFTAQWCLNTIVALELTKDYMKDTKEEYEWEDWVK</sequence>
<evidence type="ECO:0000313" key="5">
    <source>
        <dbReference type="Proteomes" id="UP000824109"/>
    </source>
</evidence>
<comment type="caution">
    <text evidence="4">The sequence shown here is derived from an EMBL/GenBank/DDBJ whole genome shotgun (WGS) entry which is preliminary data.</text>
</comment>
<dbReference type="AlphaFoldDB" id="A0A9D1MC96"/>